<proteinExistence type="predicted"/>
<keyword evidence="2" id="KW-1185">Reference proteome</keyword>
<protein>
    <submittedName>
        <fullName evidence="1">Uncharacterized protein</fullName>
    </submittedName>
</protein>
<evidence type="ECO:0000313" key="1">
    <source>
        <dbReference type="EMBL" id="AMR82181.1"/>
    </source>
</evidence>
<evidence type="ECO:0000313" key="2">
    <source>
        <dbReference type="Proteomes" id="UP000075238"/>
    </source>
</evidence>
<dbReference type="AlphaFoldDB" id="A0A142JVR9"/>
<dbReference type="EMBL" id="CP014845">
    <property type="protein sequence ID" value="AMR82181.1"/>
    <property type="molecule type" value="Genomic_DNA"/>
</dbReference>
<organism evidence="1 2">
    <name type="scientific">Cupriavidus nantongensis</name>
    <dbReference type="NCBI Taxonomy" id="1796606"/>
    <lineage>
        <taxon>Bacteria</taxon>
        <taxon>Pseudomonadati</taxon>
        <taxon>Pseudomonadota</taxon>
        <taxon>Betaproteobacteria</taxon>
        <taxon>Burkholderiales</taxon>
        <taxon>Burkholderiaceae</taxon>
        <taxon>Cupriavidus</taxon>
    </lineage>
</organism>
<name>A0A142JVR9_9BURK</name>
<dbReference type="Proteomes" id="UP000075238">
    <property type="component" value="Chromosome 2"/>
</dbReference>
<dbReference type="KEGG" id="cnan:A2G96_31155"/>
<reference evidence="1 2" key="1">
    <citation type="submission" date="2016-03" db="EMBL/GenBank/DDBJ databases">
        <title>Complete genome sequence of a novel chlorpyrifos degrading bacterium, Cupriavidus nantongensis sp. X1.</title>
        <authorList>
            <person name="Fang L."/>
        </authorList>
    </citation>
    <scope>NUCLEOTIDE SEQUENCE [LARGE SCALE GENOMIC DNA]</scope>
    <source>
        <strain evidence="1 2">X1</strain>
    </source>
</reference>
<dbReference type="RefSeq" id="WP_062803959.1">
    <property type="nucleotide sequence ID" value="NZ_CP014845.1"/>
</dbReference>
<accession>A0A142JVR9</accession>
<dbReference type="OrthoDB" id="8966448at2"/>
<sequence length="104" mass="11207">MEAGLEFLVVRGFAVREGRGKWACCFEIRLAAHHEAGCGADGAAGSDEPLLYRGELHGRQFDCELAAADAARAAGEREALLRVESLKALIIAQHRHRVPPSLVS</sequence>
<gene>
    <name evidence="1" type="ORF">A2G96_31155</name>
</gene>